<evidence type="ECO:0000256" key="1">
    <source>
        <dbReference type="ARBA" id="ARBA00006739"/>
    </source>
</evidence>
<evidence type="ECO:0000313" key="4">
    <source>
        <dbReference type="EMBL" id="AMJ97497.1"/>
    </source>
</evidence>
<evidence type="ECO:0000313" key="5">
    <source>
        <dbReference type="Proteomes" id="UP000063991"/>
    </source>
</evidence>
<accession>A0A126PWT4</accession>
<dbReference type="PANTHER" id="PTHR43179:SF12">
    <property type="entry name" value="GALACTOFURANOSYLTRANSFERASE GLFT2"/>
    <property type="match status" value="1"/>
</dbReference>
<name>A0A126PWT4_ALTMA</name>
<dbReference type="Gene3D" id="3.90.550.10">
    <property type="entry name" value="Spore Coat Polysaccharide Biosynthesis Protein SpsA, Chain A"/>
    <property type="match status" value="1"/>
</dbReference>
<sequence>MSVGVVVILFNPDVEHVRSLIDAFCAPDWNVILVDNSPSPQQALLTTDVTYLHYPSNIGIAHAQNVGLKMLFNEGCDYAFLLDQDSLFSPGIAVELIRQFQDLEQRSPIAAIGPSIYCQFSECVDQGVLQKGKQVSEKLKTVKQIIASGMLISKRAFERVGEKESELFIDGVDHEWCWRARAKGMVIYQSLSACMPHRQGDDRVKVCGVTFKQGAPIRLYYQFRNVLILARRHYVPLYWKLRHVCAIPLRYLVNRYCFEQGKTRGAFMWAGLRDGLKRKTGPIEHALIPKSSVKKSDT</sequence>
<dbReference type="OrthoDB" id="9771846at2"/>
<dbReference type="EMBL" id="CP014323">
    <property type="protein sequence ID" value="AMJ97497.1"/>
    <property type="molecule type" value="Genomic_DNA"/>
</dbReference>
<organism evidence="4 5">
    <name type="scientific">Alteromonas macleodii</name>
    <name type="common">Pseudoalteromonas macleodii</name>
    <dbReference type="NCBI Taxonomy" id="28108"/>
    <lineage>
        <taxon>Bacteria</taxon>
        <taxon>Pseudomonadati</taxon>
        <taxon>Pseudomonadota</taxon>
        <taxon>Gammaproteobacteria</taxon>
        <taxon>Alteromonadales</taxon>
        <taxon>Alteromonadaceae</taxon>
        <taxon>Alteromonas/Salinimonas group</taxon>
        <taxon>Alteromonas</taxon>
    </lineage>
</organism>
<evidence type="ECO:0000256" key="2">
    <source>
        <dbReference type="ARBA" id="ARBA00022676"/>
    </source>
</evidence>
<comment type="similarity">
    <text evidence="1">Belongs to the glycosyltransferase 2 family.</text>
</comment>
<keyword evidence="2" id="KW-0328">Glycosyltransferase</keyword>
<dbReference type="PANTHER" id="PTHR43179">
    <property type="entry name" value="RHAMNOSYLTRANSFERASE WBBL"/>
    <property type="match status" value="1"/>
</dbReference>
<dbReference type="Proteomes" id="UP000063991">
    <property type="component" value="Chromosome"/>
</dbReference>
<reference evidence="4 5" key="1">
    <citation type="submission" date="2015-12" db="EMBL/GenBank/DDBJ databases">
        <authorList>
            <person name="Shamseldin A."/>
            <person name="Moawad H."/>
            <person name="Abd El-Rahim W.M."/>
            <person name="Sadowsky M.J."/>
        </authorList>
    </citation>
    <scope>NUCLEOTIDE SEQUENCE [LARGE SCALE GENOMIC DNA]</scope>
    <source>
        <strain evidence="4 5">D7</strain>
    </source>
</reference>
<proteinExistence type="inferred from homology"/>
<dbReference type="RefSeq" id="WP_061094394.1">
    <property type="nucleotide sequence ID" value="NZ_CP014323.1"/>
</dbReference>
<evidence type="ECO:0000256" key="3">
    <source>
        <dbReference type="ARBA" id="ARBA00022679"/>
    </source>
</evidence>
<dbReference type="InterPro" id="IPR029044">
    <property type="entry name" value="Nucleotide-diphossugar_trans"/>
</dbReference>
<protein>
    <submittedName>
        <fullName evidence="4">Rhamnosyl transferase</fullName>
    </submittedName>
</protein>
<gene>
    <name evidence="4" type="ORF">AVL55_04585</name>
</gene>
<keyword evidence="3 4" id="KW-0808">Transferase</keyword>
<dbReference type="CDD" id="cd02526">
    <property type="entry name" value="GT2_RfbF_like"/>
    <property type="match status" value="1"/>
</dbReference>
<dbReference type="GO" id="GO:0016757">
    <property type="term" value="F:glycosyltransferase activity"/>
    <property type="evidence" value="ECO:0007669"/>
    <property type="project" value="UniProtKB-KW"/>
</dbReference>
<dbReference type="SUPFAM" id="SSF53448">
    <property type="entry name" value="Nucleotide-diphospho-sugar transferases"/>
    <property type="match status" value="1"/>
</dbReference>
<dbReference type="AlphaFoldDB" id="A0A126PWT4"/>